<evidence type="ECO:0000259" key="3">
    <source>
        <dbReference type="PROSITE" id="PS50801"/>
    </source>
</evidence>
<dbReference type="InterPro" id="IPR036513">
    <property type="entry name" value="STAS_dom_sf"/>
</dbReference>
<dbReference type="SUPFAM" id="SSF52091">
    <property type="entry name" value="SpoIIaa-like"/>
    <property type="match status" value="1"/>
</dbReference>
<dbReference type="PANTHER" id="PTHR33495">
    <property type="entry name" value="ANTI-SIGMA FACTOR ANTAGONIST TM_1081-RELATED-RELATED"/>
    <property type="match status" value="1"/>
</dbReference>
<keyword evidence="6" id="KW-1185">Reference proteome</keyword>
<evidence type="ECO:0000313" key="7">
    <source>
        <dbReference type="Proteomes" id="UP000265765"/>
    </source>
</evidence>
<dbReference type="GeneID" id="91279714"/>
<dbReference type="Proteomes" id="UP000054375">
    <property type="component" value="Unassembled WGS sequence"/>
</dbReference>
<evidence type="ECO:0000256" key="2">
    <source>
        <dbReference type="RuleBase" id="RU003749"/>
    </source>
</evidence>
<dbReference type="PROSITE" id="PS50801">
    <property type="entry name" value="STAS"/>
    <property type="match status" value="1"/>
</dbReference>
<dbReference type="Proteomes" id="UP000265765">
    <property type="component" value="Chromosome"/>
</dbReference>
<dbReference type="Gene3D" id="3.30.750.24">
    <property type="entry name" value="STAS domain"/>
    <property type="match status" value="1"/>
</dbReference>
<dbReference type="GO" id="GO:0043856">
    <property type="term" value="F:anti-sigma factor antagonist activity"/>
    <property type="evidence" value="ECO:0007669"/>
    <property type="project" value="InterPro"/>
</dbReference>
<dbReference type="EMBL" id="LMWV01000017">
    <property type="protein sequence ID" value="KUN65311.1"/>
    <property type="molecule type" value="Genomic_DNA"/>
</dbReference>
<dbReference type="OrthoDB" id="3481860at2"/>
<reference evidence="4 7" key="2">
    <citation type="submission" date="2018-09" db="EMBL/GenBank/DDBJ databases">
        <title>Production of Trimethoprim by Streptomyces sp. 3E-1.</title>
        <authorList>
            <person name="Kang H.J."/>
            <person name="Kim S.B."/>
        </authorList>
    </citation>
    <scope>NUCLEOTIDE SEQUENCE [LARGE SCALE GENOMIC DNA]</scope>
    <source>
        <strain evidence="4 7">3E-1</strain>
    </source>
</reference>
<comment type="similarity">
    <text evidence="1 2">Belongs to the anti-sigma-factor antagonist family.</text>
</comment>
<dbReference type="CDD" id="cd07043">
    <property type="entry name" value="STAS_anti-anti-sigma_factors"/>
    <property type="match status" value="1"/>
</dbReference>
<evidence type="ECO:0000313" key="5">
    <source>
        <dbReference type="EMBL" id="KUN65311.1"/>
    </source>
</evidence>
<name>A0A117R145_9ACTN</name>
<dbReference type="KEGG" id="sge:DWG14_00736"/>
<dbReference type="InterPro" id="IPR002645">
    <property type="entry name" value="STAS_dom"/>
</dbReference>
<accession>A0A117R145</accession>
<dbReference type="AlphaFoldDB" id="A0A117R145"/>
<evidence type="ECO:0000313" key="4">
    <source>
        <dbReference type="EMBL" id="AYC36526.1"/>
    </source>
</evidence>
<dbReference type="EMBL" id="CP032427">
    <property type="protein sequence ID" value="AYC36526.1"/>
    <property type="molecule type" value="Genomic_DNA"/>
</dbReference>
<accession>A0A117PJ52</accession>
<dbReference type="InterPro" id="IPR003658">
    <property type="entry name" value="Anti-sigma_ant"/>
</dbReference>
<evidence type="ECO:0000313" key="6">
    <source>
        <dbReference type="Proteomes" id="UP000054375"/>
    </source>
</evidence>
<dbReference type="Pfam" id="PF01740">
    <property type="entry name" value="STAS"/>
    <property type="match status" value="1"/>
</dbReference>
<dbReference type="NCBIfam" id="TIGR00377">
    <property type="entry name" value="ant_ant_sig"/>
    <property type="match status" value="1"/>
</dbReference>
<dbReference type="RefSeq" id="WP_062020038.1">
    <property type="nucleotide sequence ID" value="NZ_CP032427.1"/>
</dbReference>
<sequence>MSPLNITTRDAGTGPVLEISGELDYANVSALQKRLDGLTLRQGQRLVLDMRGLEFCDSSGITALLAARGRAEAVQAEIALAAVPANTLRVLRIVGLDQIFTIHPDSETATRP</sequence>
<protein>
    <recommendedName>
        <fullName evidence="2">Anti-sigma factor antagonist</fullName>
    </recommendedName>
</protein>
<evidence type="ECO:0000256" key="1">
    <source>
        <dbReference type="ARBA" id="ARBA00009013"/>
    </source>
</evidence>
<dbReference type="PANTHER" id="PTHR33495:SF2">
    <property type="entry name" value="ANTI-SIGMA FACTOR ANTAGONIST TM_1081-RELATED"/>
    <property type="match status" value="1"/>
</dbReference>
<reference evidence="5 6" key="1">
    <citation type="submission" date="2015-10" db="EMBL/GenBank/DDBJ databases">
        <title>Draft genome sequence of Streptomyces griseorubiginosus DSM 40469, type strain for the species Streptomyces griseorubiginosus.</title>
        <authorList>
            <person name="Ruckert C."/>
            <person name="Winkler A."/>
            <person name="Kalinowski J."/>
            <person name="Kampfer P."/>
            <person name="Glaeser S."/>
        </authorList>
    </citation>
    <scope>NUCLEOTIDE SEQUENCE [LARGE SCALE GENOMIC DNA]</scope>
    <source>
        <strain evidence="5 6">DSM 40469</strain>
    </source>
</reference>
<proteinExistence type="inferred from homology"/>
<organism evidence="5 6">
    <name type="scientific">Streptomyces griseorubiginosus</name>
    <dbReference type="NCBI Taxonomy" id="67304"/>
    <lineage>
        <taxon>Bacteria</taxon>
        <taxon>Bacillati</taxon>
        <taxon>Actinomycetota</taxon>
        <taxon>Actinomycetes</taxon>
        <taxon>Kitasatosporales</taxon>
        <taxon>Streptomycetaceae</taxon>
        <taxon>Streptomyces</taxon>
    </lineage>
</organism>
<gene>
    <name evidence="4" type="primary">rsbV_3</name>
    <name evidence="5" type="ORF">AQJ54_21005</name>
    <name evidence="4" type="ORF">DWG14_00736</name>
</gene>
<feature type="domain" description="STAS" evidence="3">
    <location>
        <begin position="16"/>
        <end position="112"/>
    </location>
</feature>